<dbReference type="OrthoDB" id="392571at2759"/>
<dbReference type="InterPro" id="IPR002129">
    <property type="entry name" value="PyrdxlP-dep_de-COase"/>
</dbReference>
<dbReference type="EMBL" id="BGZK01000182">
    <property type="protein sequence ID" value="GBP26639.1"/>
    <property type="molecule type" value="Genomic_DNA"/>
</dbReference>
<dbReference type="PANTHER" id="PTHR45677:SF13">
    <property type="entry name" value="LP10922P"/>
    <property type="match status" value="1"/>
</dbReference>
<evidence type="ECO:0000313" key="9">
    <source>
        <dbReference type="Proteomes" id="UP000299102"/>
    </source>
</evidence>
<dbReference type="STRING" id="151549.A0A4C1UJY7"/>
<evidence type="ECO:0000256" key="5">
    <source>
        <dbReference type="ARBA" id="ARBA00023239"/>
    </source>
</evidence>
<evidence type="ECO:0000256" key="3">
    <source>
        <dbReference type="ARBA" id="ARBA00022793"/>
    </source>
</evidence>
<dbReference type="SUPFAM" id="SSF53383">
    <property type="entry name" value="PLP-dependent transferases"/>
    <property type="match status" value="1"/>
</dbReference>
<dbReference type="Gene3D" id="3.90.1150.170">
    <property type="match status" value="1"/>
</dbReference>
<feature type="modified residue" description="N6-(pyridoxal phosphate)lysine" evidence="6">
    <location>
        <position position="324"/>
    </location>
</feature>
<dbReference type="Pfam" id="PF00282">
    <property type="entry name" value="Pyridoxal_deC"/>
    <property type="match status" value="1"/>
</dbReference>
<dbReference type="PANTHER" id="PTHR45677">
    <property type="entry name" value="GLUTAMATE DECARBOXYLASE-RELATED"/>
    <property type="match status" value="1"/>
</dbReference>
<evidence type="ECO:0000256" key="6">
    <source>
        <dbReference type="PIRSR" id="PIRSR602129-50"/>
    </source>
</evidence>
<evidence type="ECO:0000313" key="8">
    <source>
        <dbReference type="EMBL" id="GBP26639.1"/>
    </source>
</evidence>
<reference evidence="8 9" key="1">
    <citation type="journal article" date="2019" name="Commun. Biol.">
        <title>The bagworm genome reveals a unique fibroin gene that provides high tensile strength.</title>
        <authorList>
            <person name="Kono N."/>
            <person name="Nakamura H."/>
            <person name="Ohtoshi R."/>
            <person name="Tomita M."/>
            <person name="Numata K."/>
            <person name="Arakawa K."/>
        </authorList>
    </citation>
    <scope>NUCLEOTIDE SEQUENCE [LARGE SCALE GENOMIC DNA]</scope>
</reference>
<sequence length="519" mass="58838">MDHGVDYDRYLDFDYDFVLTGDCGSGLGLDPDFDPILDRDSLLKEIFRRTRITDIAQTHQHLRRRDLVNVAVNEILDLDVTKGVNGKELEECIRQVLEYCVKTNKGTFRNQLYGAVDPNGLAGAWLAEACNTSQYTYEVAPAFTLIELQIIEHVLKKFGISDGDGIFSPGGSASILYAITAARFKAFPQVKTKGMRNLPEMIIFTSEDSHYSVRKAAHWLGFGTDSVRLVRVNEHGQMLTDELEVAIKDELTHGRHPLFVNATAGTTVLGAIDDLERVADVCQKYHVWMHVDACWGGSLILSSQHKHKLQGIQKANSISWNPHKMAGAPLQCSLFLVREKELLHKCNSASAQYLFQADKFYDTSYDTGDKSVQCGRKIDAFKLWTMWKARGDSGLSNLLDQTMKNAQFCMETLATKAGFRLVSPKLQCPNICFWYIPACMRGQQETDKWWETLHKVTADIKELLMVDARLMIAYSPLRQHRNFFRLALTFHPVLRQKDILEMLQNIEECGEIIGSRLTQ</sequence>
<evidence type="ECO:0000256" key="2">
    <source>
        <dbReference type="ARBA" id="ARBA00009533"/>
    </source>
</evidence>
<gene>
    <name evidence="8" type="primary">Gad1</name>
    <name evidence="8" type="ORF">EVAR_18276_1</name>
</gene>
<keyword evidence="3" id="KW-0210">Decarboxylase</keyword>
<dbReference type="InterPro" id="IPR015421">
    <property type="entry name" value="PyrdxlP-dep_Trfase_major"/>
</dbReference>
<organism evidence="8 9">
    <name type="scientific">Eumeta variegata</name>
    <name type="common">Bagworm moth</name>
    <name type="synonym">Eumeta japonica</name>
    <dbReference type="NCBI Taxonomy" id="151549"/>
    <lineage>
        <taxon>Eukaryota</taxon>
        <taxon>Metazoa</taxon>
        <taxon>Ecdysozoa</taxon>
        <taxon>Arthropoda</taxon>
        <taxon>Hexapoda</taxon>
        <taxon>Insecta</taxon>
        <taxon>Pterygota</taxon>
        <taxon>Neoptera</taxon>
        <taxon>Endopterygota</taxon>
        <taxon>Lepidoptera</taxon>
        <taxon>Glossata</taxon>
        <taxon>Ditrysia</taxon>
        <taxon>Tineoidea</taxon>
        <taxon>Psychidae</taxon>
        <taxon>Oiketicinae</taxon>
        <taxon>Eumeta</taxon>
    </lineage>
</organism>
<keyword evidence="4 6" id="KW-0663">Pyridoxal phosphate</keyword>
<dbReference type="GO" id="GO:0030170">
    <property type="term" value="F:pyridoxal phosphate binding"/>
    <property type="evidence" value="ECO:0007669"/>
    <property type="project" value="InterPro"/>
</dbReference>
<evidence type="ECO:0000256" key="1">
    <source>
        <dbReference type="ARBA" id="ARBA00001933"/>
    </source>
</evidence>
<dbReference type="AlphaFoldDB" id="A0A4C1UJY7"/>
<dbReference type="GO" id="GO:0016831">
    <property type="term" value="F:carboxy-lyase activity"/>
    <property type="evidence" value="ECO:0007669"/>
    <property type="project" value="UniProtKB-KW"/>
</dbReference>
<protein>
    <submittedName>
        <fullName evidence="8">Glutamate decarboxylase 1</fullName>
    </submittedName>
</protein>
<comment type="caution">
    <text evidence="8">The sequence shown here is derived from an EMBL/GenBank/DDBJ whole genome shotgun (WGS) entry which is preliminary data.</text>
</comment>
<accession>A0A4C1UJY7</accession>
<dbReference type="GO" id="GO:0005737">
    <property type="term" value="C:cytoplasm"/>
    <property type="evidence" value="ECO:0007669"/>
    <property type="project" value="TreeGrafter"/>
</dbReference>
<evidence type="ECO:0000256" key="7">
    <source>
        <dbReference type="RuleBase" id="RU000382"/>
    </source>
</evidence>
<dbReference type="Proteomes" id="UP000299102">
    <property type="component" value="Unassembled WGS sequence"/>
</dbReference>
<evidence type="ECO:0000256" key="4">
    <source>
        <dbReference type="ARBA" id="ARBA00022898"/>
    </source>
</evidence>
<dbReference type="GO" id="GO:0019752">
    <property type="term" value="P:carboxylic acid metabolic process"/>
    <property type="evidence" value="ECO:0007669"/>
    <property type="project" value="InterPro"/>
</dbReference>
<dbReference type="InterPro" id="IPR015424">
    <property type="entry name" value="PyrdxlP-dep_Trfase"/>
</dbReference>
<keyword evidence="9" id="KW-1185">Reference proteome</keyword>
<comment type="cofactor">
    <cofactor evidence="1 6 7">
        <name>pyridoxal 5'-phosphate</name>
        <dbReference type="ChEBI" id="CHEBI:597326"/>
    </cofactor>
</comment>
<name>A0A4C1UJY7_EUMVA</name>
<dbReference type="Gene3D" id="3.40.640.10">
    <property type="entry name" value="Type I PLP-dependent aspartate aminotransferase-like (Major domain)"/>
    <property type="match status" value="1"/>
</dbReference>
<proteinExistence type="inferred from homology"/>
<comment type="similarity">
    <text evidence="2 7">Belongs to the group II decarboxylase family.</text>
</comment>
<keyword evidence="5 7" id="KW-0456">Lyase</keyword>